<protein>
    <submittedName>
        <fullName evidence="1">Uncharacterized protein</fullName>
    </submittedName>
</protein>
<sequence>MKEKNVIIIITVFTILLVLTACNNKVSSIPEILNVIIEGSNVSLELKQVEKSEFLLSVDTLPESLSDGIRFSGSMVTVKVTEPGTHTLYLYVVKRGKLIGTPKTLVVETYENRLLPPEFNYSLLYGKLRVQLSSRQLGIESYVVELNGVTYESKYGTFEFTPVKGDKLELGFYVQRTNGEKSDKKRVLLDLSEDTPPTVRIKLPSPYTGDRIPMVVFDDWDDSEDIKVESNADGLPLLFDGKYLIPLFTLPAGDHILNIKVTDNGKNVSTTKFEIHVVKKFSTRVPTLYIEEGGAFRKASWQSDVKELELEHFSQGLWRVLTRLKGEQRFMKIKKEWISDGGDLYRITALATDARYLPSIPVFAKKESVRRLTSENILSLYGDDVLFSAGNTYRFLGNVAVWEGKLLRVEPSVTCTFSRGGKLLVKGTMEVDGRKGRISFTSHTAFSEIKVERGGIFIARGVDFKNVSIDARDAAIIVLDDCNIQGNVKISASSVQIYNSTLRGEISFDSIQEFYLLSSQLQTNSLNFSNIKKSTVVNSTLEASEVTVQDSIVQFFDAMFKTQTMRIRSLSSVNLSFGNLSVSNIHVSNASKLYLEGVEVSDNEVPAVVESFSRIIVVNSECCASETSVDDTSEIVIYNSGDRSVQRIR</sequence>
<evidence type="ECO:0000313" key="1">
    <source>
        <dbReference type="EMBL" id="ACR80716.1"/>
    </source>
</evidence>
<organism evidence="1 2">
    <name type="scientific">Kosmotoga olearia (strain ATCC BAA-1733 / DSM 21960 / TBF 19.5.1)</name>
    <dbReference type="NCBI Taxonomy" id="521045"/>
    <lineage>
        <taxon>Bacteria</taxon>
        <taxon>Thermotogati</taxon>
        <taxon>Thermotogota</taxon>
        <taxon>Thermotogae</taxon>
        <taxon>Kosmotogales</taxon>
        <taxon>Kosmotogaceae</taxon>
        <taxon>Kosmotoga</taxon>
    </lineage>
</organism>
<gene>
    <name evidence="1" type="ordered locus">Kole_2038</name>
</gene>
<dbReference type="EMBL" id="CP001634">
    <property type="protein sequence ID" value="ACR80716.1"/>
    <property type="molecule type" value="Genomic_DNA"/>
</dbReference>
<dbReference type="RefSeq" id="WP_015869357.1">
    <property type="nucleotide sequence ID" value="NC_012785.1"/>
</dbReference>
<dbReference type="AlphaFoldDB" id="C5CHP0"/>
<dbReference type="OrthoDB" id="40393at2"/>
<dbReference type="SUPFAM" id="SSF51126">
    <property type="entry name" value="Pectin lyase-like"/>
    <property type="match status" value="1"/>
</dbReference>
<dbReference type="HOGENOM" id="CLU_421982_0_0_0"/>
<reference evidence="1 2" key="2">
    <citation type="journal article" date="2011" name="J. Bacteriol.">
        <title>Genome Sequence of Kosmotoga olearia Strain TBF 19.5.1, a Thermophilic Bacterium with a Wide Growth Temperature Range, Isolated from the Troll B Oil Platform in the North Sea.</title>
        <authorList>
            <person name="Swithers K.S."/>
            <person name="Dipippo J.L."/>
            <person name="Bruce D.C."/>
            <person name="Detter C."/>
            <person name="Tapia R."/>
            <person name="Han S."/>
            <person name="Goodwin L.A."/>
            <person name="Han J."/>
            <person name="Woyke T."/>
            <person name="Pitluck S."/>
            <person name="Pennacchio L."/>
            <person name="Nolan M."/>
            <person name="Mikhailova N."/>
            <person name="Land M.L."/>
            <person name="Nesbo C.L."/>
            <person name="Gogarten J.P."/>
            <person name="Noll K.M."/>
        </authorList>
    </citation>
    <scope>NUCLEOTIDE SEQUENCE [LARGE SCALE GENOMIC DNA]</scope>
    <source>
        <strain evidence="2">ATCC BAA-1733 / DSM 21960 / TBF 19.5.1</strain>
    </source>
</reference>
<dbReference type="PROSITE" id="PS51257">
    <property type="entry name" value="PROKAR_LIPOPROTEIN"/>
    <property type="match status" value="1"/>
</dbReference>
<proteinExistence type="predicted"/>
<evidence type="ECO:0000313" key="2">
    <source>
        <dbReference type="Proteomes" id="UP000002382"/>
    </source>
</evidence>
<dbReference type="KEGG" id="kol:Kole_2038"/>
<reference evidence="1 2" key="1">
    <citation type="submission" date="2009-06" db="EMBL/GenBank/DDBJ databases">
        <title>Complete sequence of Thermotogales bacterium TBF 19.5.1.</title>
        <authorList>
            <consortium name="US DOE Joint Genome Institute"/>
            <person name="Lucas S."/>
            <person name="Copeland A."/>
            <person name="Lapidus A."/>
            <person name="Glavina del Rio T."/>
            <person name="Tice H."/>
            <person name="Bruce D."/>
            <person name="Goodwin L."/>
            <person name="Pitluck S."/>
            <person name="Chertkov O."/>
            <person name="Brettin T."/>
            <person name="Detter J.C."/>
            <person name="Han C."/>
            <person name="Schmutz J."/>
            <person name="Larimer F."/>
            <person name="Land M."/>
            <person name="Hauser L."/>
            <person name="Kyrpides N."/>
            <person name="Ovchinnikova G."/>
            <person name="Noll K."/>
        </authorList>
    </citation>
    <scope>NUCLEOTIDE SEQUENCE [LARGE SCALE GENOMIC DNA]</scope>
    <source>
        <strain evidence="2">ATCC BAA-1733 / DSM 21960 / TBF 19.5.1</strain>
    </source>
</reference>
<dbReference type="Proteomes" id="UP000002382">
    <property type="component" value="Chromosome"/>
</dbReference>
<accession>C5CHP0</accession>
<name>C5CHP0_KOSOT</name>
<dbReference type="eggNOG" id="ENOG5033QX0">
    <property type="taxonomic scope" value="Bacteria"/>
</dbReference>
<dbReference type="STRING" id="521045.Kole_2038"/>
<keyword evidence="2" id="KW-1185">Reference proteome</keyword>
<dbReference type="InterPro" id="IPR011050">
    <property type="entry name" value="Pectin_lyase_fold/virulence"/>
</dbReference>